<comment type="caution">
    <text evidence="1">The sequence shown here is derived from an EMBL/GenBank/DDBJ whole genome shotgun (WGS) entry which is preliminary data.</text>
</comment>
<accession>A0A1Y2CC30</accession>
<keyword evidence="2" id="KW-1185">Reference proteome</keyword>
<reference evidence="1 2" key="1">
    <citation type="submission" date="2016-07" db="EMBL/GenBank/DDBJ databases">
        <title>Pervasive Adenine N6-methylation of Active Genes in Fungi.</title>
        <authorList>
            <consortium name="DOE Joint Genome Institute"/>
            <person name="Mondo S.J."/>
            <person name="Dannebaum R.O."/>
            <person name="Kuo R.C."/>
            <person name="Labutti K."/>
            <person name="Haridas S."/>
            <person name="Kuo A."/>
            <person name="Salamov A."/>
            <person name="Ahrendt S.R."/>
            <person name="Lipzen A."/>
            <person name="Sullivan W."/>
            <person name="Andreopoulos W.B."/>
            <person name="Clum A."/>
            <person name="Lindquist E."/>
            <person name="Daum C."/>
            <person name="Ramamoorthy G.K."/>
            <person name="Gryganskyi A."/>
            <person name="Culley D."/>
            <person name="Magnuson J.K."/>
            <person name="James T.Y."/>
            <person name="O'Malley M.A."/>
            <person name="Stajich J.E."/>
            <person name="Spatafora J.W."/>
            <person name="Visel A."/>
            <person name="Grigoriev I.V."/>
        </authorList>
    </citation>
    <scope>NUCLEOTIDE SEQUENCE [LARGE SCALE GENOMIC DNA]</scope>
    <source>
        <strain evidence="1 2">JEL800</strain>
    </source>
</reference>
<evidence type="ECO:0000313" key="2">
    <source>
        <dbReference type="Proteomes" id="UP000193642"/>
    </source>
</evidence>
<dbReference type="AlphaFoldDB" id="A0A1Y2CC30"/>
<name>A0A1Y2CC30_9FUNG</name>
<protein>
    <submittedName>
        <fullName evidence="1">Uncharacterized protein</fullName>
    </submittedName>
</protein>
<sequence>MCSCLRRVIYRKESRRTLGTVAGRKPGCQTFSQREAALSAITAVTYALSTDASASSTSRDALTKFLGNVEKYVLGELIDTHTPKESARRVLKAAAKSTEPAFFYLVSHIMKPFLDGLKAGPSQWKAELKNMGVLRLFGNCARILW</sequence>
<gene>
    <name evidence="1" type="ORF">BCR33DRAFT_222283</name>
</gene>
<proteinExistence type="predicted"/>
<evidence type="ECO:0000313" key="1">
    <source>
        <dbReference type="EMBL" id="ORY44447.1"/>
    </source>
</evidence>
<organism evidence="1 2">
    <name type="scientific">Rhizoclosmatium globosum</name>
    <dbReference type="NCBI Taxonomy" id="329046"/>
    <lineage>
        <taxon>Eukaryota</taxon>
        <taxon>Fungi</taxon>
        <taxon>Fungi incertae sedis</taxon>
        <taxon>Chytridiomycota</taxon>
        <taxon>Chytridiomycota incertae sedis</taxon>
        <taxon>Chytridiomycetes</taxon>
        <taxon>Chytridiales</taxon>
        <taxon>Chytriomycetaceae</taxon>
        <taxon>Rhizoclosmatium</taxon>
    </lineage>
</organism>
<dbReference type="Proteomes" id="UP000193642">
    <property type="component" value="Unassembled WGS sequence"/>
</dbReference>
<dbReference type="EMBL" id="MCGO01000022">
    <property type="protein sequence ID" value="ORY44447.1"/>
    <property type="molecule type" value="Genomic_DNA"/>
</dbReference>